<dbReference type="eggNOG" id="ENOG502S865">
    <property type="taxonomic scope" value="Eukaryota"/>
</dbReference>
<dbReference type="RefSeq" id="XP_005776678.1">
    <property type="nucleotide sequence ID" value="XM_005776621.1"/>
</dbReference>
<evidence type="ECO:0000256" key="1">
    <source>
        <dbReference type="SAM" id="MobiDB-lite"/>
    </source>
</evidence>
<proteinExistence type="predicted"/>
<keyword evidence="3" id="KW-1185">Reference proteome</keyword>
<name>A0A0D3JL64_EMIH1</name>
<reference evidence="3" key="1">
    <citation type="journal article" date="2013" name="Nature">
        <title>Pan genome of the phytoplankton Emiliania underpins its global distribution.</title>
        <authorList>
            <person name="Read B.A."/>
            <person name="Kegel J."/>
            <person name="Klute M.J."/>
            <person name="Kuo A."/>
            <person name="Lefebvre S.C."/>
            <person name="Maumus F."/>
            <person name="Mayer C."/>
            <person name="Miller J."/>
            <person name="Monier A."/>
            <person name="Salamov A."/>
            <person name="Young J."/>
            <person name="Aguilar M."/>
            <person name="Claverie J.M."/>
            <person name="Frickenhaus S."/>
            <person name="Gonzalez K."/>
            <person name="Herman E.K."/>
            <person name="Lin Y.C."/>
            <person name="Napier J."/>
            <person name="Ogata H."/>
            <person name="Sarno A.F."/>
            <person name="Shmutz J."/>
            <person name="Schroeder D."/>
            <person name="de Vargas C."/>
            <person name="Verret F."/>
            <person name="von Dassow P."/>
            <person name="Valentin K."/>
            <person name="Van de Peer Y."/>
            <person name="Wheeler G."/>
            <person name="Dacks J.B."/>
            <person name="Delwiche C.F."/>
            <person name="Dyhrman S.T."/>
            <person name="Glockner G."/>
            <person name="John U."/>
            <person name="Richards T."/>
            <person name="Worden A.Z."/>
            <person name="Zhang X."/>
            <person name="Grigoriev I.V."/>
            <person name="Allen A.E."/>
            <person name="Bidle K."/>
            <person name="Borodovsky M."/>
            <person name="Bowler C."/>
            <person name="Brownlee C."/>
            <person name="Cock J.M."/>
            <person name="Elias M."/>
            <person name="Gladyshev V.N."/>
            <person name="Groth M."/>
            <person name="Guda C."/>
            <person name="Hadaegh A."/>
            <person name="Iglesias-Rodriguez M.D."/>
            <person name="Jenkins J."/>
            <person name="Jones B.M."/>
            <person name="Lawson T."/>
            <person name="Leese F."/>
            <person name="Lindquist E."/>
            <person name="Lobanov A."/>
            <person name="Lomsadze A."/>
            <person name="Malik S.B."/>
            <person name="Marsh M.E."/>
            <person name="Mackinder L."/>
            <person name="Mock T."/>
            <person name="Mueller-Roeber B."/>
            <person name="Pagarete A."/>
            <person name="Parker M."/>
            <person name="Probert I."/>
            <person name="Quesneville H."/>
            <person name="Raines C."/>
            <person name="Rensing S.A."/>
            <person name="Riano-Pachon D.M."/>
            <person name="Richier S."/>
            <person name="Rokitta S."/>
            <person name="Shiraiwa Y."/>
            <person name="Soanes D.M."/>
            <person name="van der Giezen M."/>
            <person name="Wahlund T.M."/>
            <person name="Williams B."/>
            <person name="Wilson W."/>
            <person name="Wolfe G."/>
            <person name="Wurch L.L."/>
        </authorList>
    </citation>
    <scope>NUCLEOTIDE SEQUENCE</scope>
</reference>
<evidence type="ECO:0000313" key="3">
    <source>
        <dbReference type="Proteomes" id="UP000013827"/>
    </source>
</evidence>
<dbReference type="HOGENOM" id="CLU_2125763_0_0_1"/>
<sequence>MRPLLRAVVETCGILSSPHEPAGPLRDLFGWLADIADTLRAMGLSPPDAAALLSCLTRCLPGQQAAGSTQPAPPAEPPEPPAPPSRWSAIATVLSLQSSAESAPAEAGQAEAWQRFLDGATPVILRLLVV</sequence>
<dbReference type="KEGG" id="ehx:EMIHUDRAFT_238800"/>
<dbReference type="PaxDb" id="2903-EOD24249"/>
<feature type="region of interest" description="Disordered" evidence="1">
    <location>
        <begin position="63"/>
        <end position="86"/>
    </location>
</feature>
<accession>A0A0D3JL64</accession>
<dbReference type="GeneID" id="17269794"/>
<protein>
    <submittedName>
        <fullName evidence="2">Uncharacterized protein</fullName>
    </submittedName>
</protein>
<reference evidence="2" key="2">
    <citation type="submission" date="2024-10" db="UniProtKB">
        <authorList>
            <consortium name="EnsemblProtists"/>
        </authorList>
    </citation>
    <scope>IDENTIFICATION</scope>
</reference>
<dbReference type="AlphaFoldDB" id="A0A0D3JL64"/>
<feature type="compositionally biased region" description="Pro residues" evidence="1">
    <location>
        <begin position="71"/>
        <end position="84"/>
    </location>
</feature>
<organism evidence="2 3">
    <name type="scientific">Emiliania huxleyi (strain CCMP1516)</name>
    <dbReference type="NCBI Taxonomy" id="280463"/>
    <lineage>
        <taxon>Eukaryota</taxon>
        <taxon>Haptista</taxon>
        <taxon>Haptophyta</taxon>
        <taxon>Prymnesiophyceae</taxon>
        <taxon>Isochrysidales</taxon>
        <taxon>Noelaerhabdaceae</taxon>
        <taxon>Emiliania</taxon>
    </lineage>
</organism>
<evidence type="ECO:0000313" key="2">
    <source>
        <dbReference type="EnsemblProtists" id="EOD24249"/>
    </source>
</evidence>
<dbReference type="EnsemblProtists" id="EOD24249">
    <property type="protein sequence ID" value="EOD24249"/>
    <property type="gene ID" value="EMIHUDRAFT_238800"/>
</dbReference>
<dbReference type="Proteomes" id="UP000013827">
    <property type="component" value="Unassembled WGS sequence"/>
</dbReference>